<dbReference type="Proteomes" id="UP001054945">
    <property type="component" value="Unassembled WGS sequence"/>
</dbReference>
<organism evidence="1 2">
    <name type="scientific">Caerostris extrusa</name>
    <name type="common">Bark spider</name>
    <name type="synonym">Caerostris bankana</name>
    <dbReference type="NCBI Taxonomy" id="172846"/>
    <lineage>
        <taxon>Eukaryota</taxon>
        <taxon>Metazoa</taxon>
        <taxon>Ecdysozoa</taxon>
        <taxon>Arthropoda</taxon>
        <taxon>Chelicerata</taxon>
        <taxon>Arachnida</taxon>
        <taxon>Araneae</taxon>
        <taxon>Araneomorphae</taxon>
        <taxon>Entelegynae</taxon>
        <taxon>Araneoidea</taxon>
        <taxon>Araneidae</taxon>
        <taxon>Caerostris</taxon>
    </lineage>
</organism>
<reference evidence="1 2" key="1">
    <citation type="submission" date="2021-06" db="EMBL/GenBank/DDBJ databases">
        <title>Caerostris extrusa draft genome.</title>
        <authorList>
            <person name="Kono N."/>
            <person name="Arakawa K."/>
        </authorList>
    </citation>
    <scope>NUCLEOTIDE SEQUENCE [LARGE SCALE GENOMIC DNA]</scope>
</reference>
<dbReference type="EMBL" id="BPLR01006073">
    <property type="protein sequence ID" value="GIY07242.1"/>
    <property type="molecule type" value="Genomic_DNA"/>
</dbReference>
<comment type="caution">
    <text evidence="1">The sequence shown here is derived from an EMBL/GenBank/DDBJ whole genome shotgun (WGS) entry which is preliminary data.</text>
</comment>
<name>A0AAV4QG65_CAEEX</name>
<gene>
    <name evidence="1" type="ORF">CEXT_401111</name>
</gene>
<keyword evidence="2" id="KW-1185">Reference proteome</keyword>
<proteinExistence type="predicted"/>
<evidence type="ECO:0000313" key="2">
    <source>
        <dbReference type="Proteomes" id="UP001054945"/>
    </source>
</evidence>
<protein>
    <submittedName>
        <fullName evidence="1">Uncharacterized protein</fullName>
    </submittedName>
</protein>
<dbReference type="AlphaFoldDB" id="A0AAV4QG65"/>
<sequence length="73" mass="8537">MQPRYWLDYLRKDTMRFAWSTREKCDSFEKQHLPINDGHVDTEEVLSISADAQLLTYELNELSLSITTATANK</sequence>
<accession>A0AAV4QG65</accession>
<evidence type="ECO:0000313" key="1">
    <source>
        <dbReference type="EMBL" id="GIY07242.1"/>
    </source>
</evidence>